<evidence type="ECO:0000313" key="5">
    <source>
        <dbReference type="EMBL" id="TVU62364.1"/>
    </source>
</evidence>
<evidence type="ECO:0000256" key="2">
    <source>
        <dbReference type="ARBA" id="ARBA00022676"/>
    </source>
</evidence>
<dbReference type="RefSeq" id="WP_144650558.1">
    <property type="nucleotide sequence ID" value="NZ_VNFK01000008.1"/>
</dbReference>
<dbReference type="GO" id="GO:0016758">
    <property type="term" value="F:hexosyltransferase activity"/>
    <property type="evidence" value="ECO:0007669"/>
    <property type="project" value="TreeGrafter"/>
</dbReference>
<dbReference type="Proteomes" id="UP000316500">
    <property type="component" value="Unassembled WGS sequence"/>
</dbReference>
<dbReference type="GO" id="GO:1901137">
    <property type="term" value="P:carbohydrate derivative biosynthetic process"/>
    <property type="evidence" value="ECO:0007669"/>
    <property type="project" value="UniProtKB-ARBA"/>
</dbReference>
<dbReference type="AlphaFoldDB" id="A0A558GZQ1"/>
<evidence type="ECO:0000313" key="6">
    <source>
        <dbReference type="Proteomes" id="UP000316500"/>
    </source>
</evidence>
<dbReference type="PANTHER" id="PTHR45947:SF3">
    <property type="entry name" value="SULFOQUINOVOSYL TRANSFERASE SQD2"/>
    <property type="match status" value="1"/>
</dbReference>
<protein>
    <recommendedName>
        <fullName evidence="1">D-inositol 3-phosphate glycosyltransferase</fullName>
    </recommendedName>
</protein>
<evidence type="ECO:0000259" key="4">
    <source>
        <dbReference type="Pfam" id="PF13579"/>
    </source>
</evidence>
<dbReference type="PANTHER" id="PTHR45947">
    <property type="entry name" value="SULFOQUINOVOSYL TRANSFERASE SQD2"/>
    <property type="match status" value="1"/>
</dbReference>
<comment type="caution">
    <text evidence="5">The sequence shown here is derived from an EMBL/GenBank/DDBJ whole genome shotgun (WGS) entry which is preliminary data.</text>
</comment>
<proteinExistence type="predicted"/>
<organism evidence="5 6">
    <name type="scientific">Paenarthrobacter nitroguajacolicus</name>
    <name type="common">Arthrobacter nitroguajacolicus</name>
    <dbReference type="NCBI Taxonomy" id="211146"/>
    <lineage>
        <taxon>Bacteria</taxon>
        <taxon>Bacillati</taxon>
        <taxon>Actinomycetota</taxon>
        <taxon>Actinomycetes</taxon>
        <taxon>Micrococcales</taxon>
        <taxon>Micrococcaceae</taxon>
        <taxon>Paenarthrobacter</taxon>
    </lineage>
</organism>
<dbReference type="SUPFAM" id="SSF53756">
    <property type="entry name" value="UDP-Glycosyltransferase/glycogen phosphorylase"/>
    <property type="match status" value="1"/>
</dbReference>
<name>A0A558GZQ1_PAENT</name>
<keyword evidence="3 5" id="KW-0808">Transferase</keyword>
<evidence type="ECO:0000256" key="3">
    <source>
        <dbReference type="ARBA" id="ARBA00022679"/>
    </source>
</evidence>
<sequence length="424" mass="47180">MRNSLHGDRADEKPASPLRLMLLTHSYWPEHSPPQRRWLSLTREFRRAGWDVDVVAPVAHYPNGRRNLPRRQAGLAFTQQTGPHGEIIRRAPYLRHLGTSSLARFIDQLFSAVMSVPIGLGGKKPDAILATAPSLPTLATGYVLSKLRRVPFIVEMRDAWPDLARDARMVQGSVKSLVERVVEFVQQRADLVVTVTEGFADTLRERGLENVVTVSNGLDLNLVPFLDPPPMERDVFRALYLGNHGKSQRLDILIRASALLGDAFQLTLVGHGTTRPQLVKLARELDAPVTFFPSLQGPEVVEKYREADTCVVSLRDDWKSFETTVPSKTYEVLAIGRHVTAIVRGEAERIVLEAGGGDVVPASPEAVAQLWRELAADRSRLASGASGREWVRDNADYAQLAVKYMDNISSLVRPERSADQEHTK</sequence>
<evidence type="ECO:0000256" key="1">
    <source>
        <dbReference type="ARBA" id="ARBA00021292"/>
    </source>
</evidence>
<dbReference type="EMBL" id="VNFK01000008">
    <property type="protein sequence ID" value="TVU62364.1"/>
    <property type="molecule type" value="Genomic_DNA"/>
</dbReference>
<accession>A0A558GZQ1</accession>
<dbReference type="CDD" id="cd03794">
    <property type="entry name" value="GT4_WbuB-like"/>
    <property type="match status" value="1"/>
</dbReference>
<reference evidence="5 6" key="1">
    <citation type="submission" date="2019-07" db="EMBL/GenBank/DDBJ databases">
        <title>Diversity of Bacteria from Kongsfjorden, Arctic.</title>
        <authorList>
            <person name="Yu Y."/>
        </authorList>
    </citation>
    <scope>NUCLEOTIDE SEQUENCE [LARGE SCALE GENOMIC DNA]</scope>
    <source>
        <strain evidence="5 6">SM1928</strain>
    </source>
</reference>
<keyword evidence="2" id="KW-0328">Glycosyltransferase</keyword>
<dbReference type="OrthoDB" id="3180470at2"/>
<dbReference type="InterPro" id="IPR028098">
    <property type="entry name" value="Glyco_trans_4-like_N"/>
</dbReference>
<gene>
    <name evidence="5" type="ORF">FQP90_12030</name>
</gene>
<dbReference type="Pfam" id="PF13579">
    <property type="entry name" value="Glyco_trans_4_4"/>
    <property type="match status" value="1"/>
</dbReference>
<dbReference type="InterPro" id="IPR050194">
    <property type="entry name" value="Glycosyltransferase_grp1"/>
</dbReference>
<feature type="domain" description="Glycosyltransferase subfamily 4-like N-terminal" evidence="4">
    <location>
        <begin position="35"/>
        <end position="217"/>
    </location>
</feature>
<dbReference type="Gene3D" id="3.40.50.2000">
    <property type="entry name" value="Glycogen Phosphorylase B"/>
    <property type="match status" value="2"/>
</dbReference>